<feature type="compositionally biased region" description="Basic and acidic residues" evidence="1">
    <location>
        <begin position="76"/>
        <end position="90"/>
    </location>
</feature>
<keyword evidence="3" id="KW-1185">Reference proteome</keyword>
<evidence type="ECO:0000256" key="1">
    <source>
        <dbReference type="SAM" id="MobiDB-lite"/>
    </source>
</evidence>
<evidence type="ECO:0000313" key="2">
    <source>
        <dbReference type="EMBL" id="GAA1156743.1"/>
    </source>
</evidence>
<organism evidence="2 3">
    <name type="scientific">Streptomyces hebeiensis</name>
    <dbReference type="NCBI Taxonomy" id="229486"/>
    <lineage>
        <taxon>Bacteria</taxon>
        <taxon>Bacillati</taxon>
        <taxon>Actinomycetota</taxon>
        <taxon>Actinomycetes</taxon>
        <taxon>Kitasatosporales</taxon>
        <taxon>Streptomycetaceae</taxon>
        <taxon>Streptomyces</taxon>
    </lineage>
</organism>
<comment type="caution">
    <text evidence="2">The sequence shown here is derived from an EMBL/GenBank/DDBJ whole genome shotgun (WGS) entry which is preliminary data.</text>
</comment>
<protein>
    <recommendedName>
        <fullName evidence="4">Antitoxin</fullName>
    </recommendedName>
</protein>
<evidence type="ECO:0008006" key="4">
    <source>
        <dbReference type="Google" id="ProtNLM"/>
    </source>
</evidence>
<reference evidence="2 3" key="1">
    <citation type="journal article" date="2019" name="Int. J. Syst. Evol. Microbiol.">
        <title>The Global Catalogue of Microorganisms (GCM) 10K type strain sequencing project: providing services to taxonomists for standard genome sequencing and annotation.</title>
        <authorList>
            <consortium name="The Broad Institute Genomics Platform"/>
            <consortium name="The Broad Institute Genome Sequencing Center for Infectious Disease"/>
            <person name="Wu L."/>
            <person name="Ma J."/>
        </authorList>
    </citation>
    <scope>NUCLEOTIDE SEQUENCE [LARGE SCALE GENOMIC DNA]</scope>
    <source>
        <strain evidence="2 3">JCM 12696</strain>
    </source>
</reference>
<feature type="compositionally biased region" description="Basic and acidic residues" evidence="1">
    <location>
        <begin position="98"/>
        <end position="112"/>
    </location>
</feature>
<dbReference type="Pfam" id="PF14013">
    <property type="entry name" value="MT0933_antitox"/>
    <property type="match status" value="1"/>
</dbReference>
<dbReference type="InterPro" id="IPR028037">
    <property type="entry name" value="Antitoxin_Rv0909/MT0933"/>
</dbReference>
<name>A0ABN1UN54_9ACTN</name>
<proteinExistence type="predicted"/>
<dbReference type="Proteomes" id="UP001501371">
    <property type="component" value="Unassembled WGS sequence"/>
</dbReference>
<dbReference type="EMBL" id="BAAAKV010000007">
    <property type="protein sequence ID" value="GAA1156743.1"/>
    <property type="molecule type" value="Genomic_DNA"/>
</dbReference>
<gene>
    <name evidence="2" type="ORF">GCM10009654_10770</name>
</gene>
<sequence>MGVFSLFGHRAAAVPGGAGDGETKNSACAQAVVPSEGRWPMGFLDSLKAKIGPAKEKVSDFAQQHGGKIEHGLDKAARTVDEKTKGKYSDKIGSGTGKAKDALGKLTHKDDGTPPPPASS</sequence>
<evidence type="ECO:0000313" key="3">
    <source>
        <dbReference type="Proteomes" id="UP001501371"/>
    </source>
</evidence>
<accession>A0ABN1UN54</accession>
<feature type="region of interest" description="Disordered" evidence="1">
    <location>
        <begin position="76"/>
        <end position="120"/>
    </location>
</feature>